<organism evidence="3 4">
    <name type="scientific">Biomphalaria glabrata</name>
    <name type="common">Bloodfluke planorb</name>
    <name type="synonym">Freshwater snail</name>
    <dbReference type="NCBI Taxonomy" id="6526"/>
    <lineage>
        <taxon>Eukaryota</taxon>
        <taxon>Metazoa</taxon>
        <taxon>Spiralia</taxon>
        <taxon>Lophotrochozoa</taxon>
        <taxon>Mollusca</taxon>
        <taxon>Gastropoda</taxon>
        <taxon>Heterobranchia</taxon>
        <taxon>Euthyneura</taxon>
        <taxon>Panpulmonata</taxon>
        <taxon>Hygrophila</taxon>
        <taxon>Lymnaeoidea</taxon>
        <taxon>Planorbidae</taxon>
        <taxon>Biomphalaria</taxon>
    </lineage>
</organism>
<dbReference type="AlphaFoldDB" id="A0A9W2YIE8"/>
<dbReference type="Proteomes" id="UP001165740">
    <property type="component" value="Chromosome 12"/>
</dbReference>
<gene>
    <name evidence="4" type="primary">LOC106061063</name>
</gene>
<evidence type="ECO:0000256" key="1">
    <source>
        <dbReference type="SAM" id="MobiDB-lite"/>
    </source>
</evidence>
<keyword evidence="2" id="KW-0732">Signal</keyword>
<proteinExistence type="predicted"/>
<keyword evidence="3" id="KW-1185">Reference proteome</keyword>
<accession>A0A9W2YIE8</accession>
<feature type="region of interest" description="Disordered" evidence="1">
    <location>
        <begin position="29"/>
        <end position="79"/>
    </location>
</feature>
<dbReference type="RefSeq" id="XP_055862431.1">
    <property type="nucleotide sequence ID" value="XM_056006456.1"/>
</dbReference>
<evidence type="ECO:0000313" key="4">
    <source>
        <dbReference type="RefSeq" id="XP_055862431.1"/>
    </source>
</evidence>
<feature type="signal peptide" evidence="2">
    <location>
        <begin position="1"/>
        <end position="23"/>
    </location>
</feature>
<sequence>MKRFGILVILVLLFCAEFQMIPAFPGGTKDVSGEANKESKEVSLEDSHEESAQKDTSRNKRSFEETSSEKSSEEYAETSPEIPFETFFRGTIGCGEKPDLYTGPCAYCECIGFDWECFVADCGEVQCVDGYRPEGECCVECPNGPNCLYNDRIISVGESFFNDDGESCTCQETDIWTEAPEIQCA</sequence>
<reference evidence="4" key="1">
    <citation type="submission" date="2025-08" db="UniProtKB">
        <authorList>
            <consortium name="RefSeq"/>
        </authorList>
    </citation>
    <scope>IDENTIFICATION</scope>
</reference>
<feature type="compositionally biased region" description="Basic and acidic residues" evidence="1">
    <location>
        <begin position="31"/>
        <end position="73"/>
    </location>
</feature>
<protein>
    <submittedName>
        <fullName evidence="4">Uncharacterized protein LOC106061063</fullName>
    </submittedName>
</protein>
<evidence type="ECO:0000256" key="2">
    <source>
        <dbReference type="SAM" id="SignalP"/>
    </source>
</evidence>
<feature type="chain" id="PRO_5040960343" evidence="2">
    <location>
        <begin position="24"/>
        <end position="185"/>
    </location>
</feature>
<dbReference type="OrthoDB" id="6042629at2759"/>
<evidence type="ECO:0000313" key="3">
    <source>
        <dbReference type="Proteomes" id="UP001165740"/>
    </source>
</evidence>
<name>A0A9W2YIE8_BIOGL</name>
<dbReference type="GeneID" id="106061063"/>